<feature type="compositionally biased region" description="Low complexity" evidence="1">
    <location>
        <begin position="270"/>
        <end position="285"/>
    </location>
</feature>
<evidence type="ECO:0000256" key="1">
    <source>
        <dbReference type="SAM" id="MobiDB-lite"/>
    </source>
</evidence>
<organism evidence="2 3">
    <name type="scientific">Malassezia furfur</name>
    <name type="common">Pityriasis versicolor infection agent</name>
    <name type="synonym">Pityrosporum furfur</name>
    <dbReference type="NCBI Taxonomy" id="55194"/>
    <lineage>
        <taxon>Eukaryota</taxon>
        <taxon>Fungi</taxon>
        <taxon>Dikarya</taxon>
        <taxon>Basidiomycota</taxon>
        <taxon>Ustilaginomycotina</taxon>
        <taxon>Malasseziomycetes</taxon>
        <taxon>Malasseziales</taxon>
        <taxon>Malasseziaceae</taxon>
        <taxon>Malassezia</taxon>
    </lineage>
</organism>
<sequence length="455" mass="47322">MVHVPEGLTALEEWYGVWRPYTPRGPGPGMHGEMPGKRDARQRRGLDDRARGGDYAEAGRRFPTPRGTFVPALAPRRGKLGEGRRTDEPRDMAWRRAQDAERSEVPAWLSDDAGARRGAAPSAAAPRVDSIQEFKAQMREKERRERGEAPAPAAPARRSMFEDLAQEEETDGHSSRFARFFSSDANKGGEEKSNASGGIDFDLFSLLQGKKEPEAPAAPAARAAAPAAATPPVSVPASAPASAPTATPPTAMPRTASPRVEPSRAEPQRALSQAGAPPAPSAADLASMQMLMAKLMGGARGGASPAVSSPLRQPATPNTGTASPAPSGAPASAPSAPAFFQQLLNKSASSGEARDAPSPSMPVRPPGGWAPPMGMGAPPPAPPPGLYGGAPNRPGWPPAPYEMGGAPPPGLPPGLVHGVPPPPGLRPPPGMPYAVPPGMPQGVPWMPRPPEPRHE</sequence>
<feature type="compositionally biased region" description="Low complexity" evidence="1">
    <location>
        <begin position="149"/>
        <end position="158"/>
    </location>
</feature>
<evidence type="ECO:0000313" key="3">
    <source>
        <dbReference type="Proteomes" id="UP000818624"/>
    </source>
</evidence>
<gene>
    <name evidence="2" type="ORF">GLX27_003528</name>
</gene>
<feature type="compositionally biased region" description="Basic and acidic residues" evidence="1">
    <location>
        <begin position="130"/>
        <end position="148"/>
    </location>
</feature>
<feature type="compositionally biased region" description="Basic and acidic residues" evidence="1">
    <location>
        <begin position="79"/>
        <end position="104"/>
    </location>
</feature>
<feature type="compositionally biased region" description="Low complexity" evidence="1">
    <location>
        <begin position="215"/>
        <end position="245"/>
    </location>
</feature>
<feature type="compositionally biased region" description="Pro residues" evidence="1">
    <location>
        <begin position="394"/>
        <end position="412"/>
    </location>
</feature>
<reference evidence="2 3" key="1">
    <citation type="journal article" date="2020" name="Elife">
        <title>Loss of centromere function drives karyotype evolution in closely related Malassezia species.</title>
        <authorList>
            <person name="Sankaranarayanan S.R."/>
            <person name="Ianiri G."/>
            <person name="Coelho M.A."/>
            <person name="Reza M.H."/>
            <person name="Thimmappa B.C."/>
            <person name="Ganguly P."/>
            <person name="Vadnala R.N."/>
            <person name="Sun S."/>
            <person name="Siddharthan R."/>
            <person name="Tellgren-Roth C."/>
            <person name="Dawson T.L."/>
            <person name="Heitman J."/>
            <person name="Sanyal K."/>
        </authorList>
    </citation>
    <scope>NUCLEOTIDE SEQUENCE [LARGE SCALE GENOMIC DNA]</scope>
    <source>
        <strain evidence="2">CBS14141</strain>
    </source>
</reference>
<evidence type="ECO:0000313" key="2">
    <source>
        <dbReference type="EMBL" id="WFD48857.1"/>
    </source>
</evidence>
<protein>
    <submittedName>
        <fullName evidence="2">Uncharacterized protein</fullName>
    </submittedName>
</protein>
<feature type="compositionally biased region" description="Basic and acidic residues" evidence="1">
    <location>
        <begin position="34"/>
        <end position="60"/>
    </location>
</feature>
<feature type="compositionally biased region" description="Low complexity" evidence="1">
    <location>
        <begin position="322"/>
        <end position="338"/>
    </location>
</feature>
<feature type="region of interest" description="Disordered" evidence="1">
    <location>
        <begin position="210"/>
        <end position="285"/>
    </location>
</feature>
<name>A0ABY8EVP3_MALFU</name>
<accession>A0ABY8EVP3</accession>
<feature type="compositionally biased region" description="Polar residues" evidence="1">
    <location>
        <begin position="306"/>
        <end position="321"/>
    </location>
</feature>
<dbReference type="EMBL" id="CP046236">
    <property type="protein sequence ID" value="WFD48857.1"/>
    <property type="molecule type" value="Genomic_DNA"/>
</dbReference>
<feature type="compositionally biased region" description="Pro residues" evidence="1">
    <location>
        <begin position="419"/>
        <end position="435"/>
    </location>
</feature>
<proteinExistence type="predicted"/>
<feature type="region of interest" description="Disordered" evidence="1">
    <location>
        <begin position="23"/>
        <end position="198"/>
    </location>
</feature>
<dbReference type="Proteomes" id="UP000818624">
    <property type="component" value="Chromosome 3"/>
</dbReference>
<feature type="compositionally biased region" description="Low complexity" evidence="1">
    <location>
        <begin position="110"/>
        <end position="126"/>
    </location>
</feature>
<keyword evidence="3" id="KW-1185">Reference proteome</keyword>
<feature type="region of interest" description="Disordered" evidence="1">
    <location>
        <begin position="297"/>
        <end position="435"/>
    </location>
</feature>
<feature type="compositionally biased region" description="Pro residues" evidence="1">
    <location>
        <begin position="359"/>
        <end position="369"/>
    </location>
</feature>